<keyword evidence="5" id="KW-1185">Reference proteome</keyword>
<feature type="transmembrane region" description="Helical" evidence="2">
    <location>
        <begin position="21"/>
        <end position="42"/>
    </location>
</feature>
<evidence type="ECO:0000259" key="3">
    <source>
        <dbReference type="Pfam" id="PF14067"/>
    </source>
</evidence>
<feature type="transmembrane region" description="Helical" evidence="2">
    <location>
        <begin position="376"/>
        <end position="396"/>
    </location>
</feature>
<evidence type="ECO:0000256" key="1">
    <source>
        <dbReference type="SAM" id="MobiDB-lite"/>
    </source>
</evidence>
<feature type="transmembrane region" description="Helical" evidence="2">
    <location>
        <begin position="340"/>
        <end position="364"/>
    </location>
</feature>
<protein>
    <recommendedName>
        <fullName evidence="3">LssY-like C-terminal domain-containing protein</fullName>
    </recommendedName>
</protein>
<dbReference type="InterPro" id="IPR025902">
    <property type="entry name" value="LssY-like-C_dom"/>
</dbReference>
<dbReference type="Proteomes" id="UP001500752">
    <property type="component" value="Unassembled WGS sequence"/>
</dbReference>
<keyword evidence="2" id="KW-1133">Transmembrane helix</keyword>
<evidence type="ECO:0000256" key="2">
    <source>
        <dbReference type="SAM" id="Phobius"/>
    </source>
</evidence>
<evidence type="ECO:0000313" key="4">
    <source>
        <dbReference type="EMBL" id="GAA3697002.1"/>
    </source>
</evidence>
<organism evidence="4 5">
    <name type="scientific">Arthrobacter ginkgonis</name>
    <dbReference type="NCBI Taxonomy" id="1630594"/>
    <lineage>
        <taxon>Bacteria</taxon>
        <taxon>Bacillati</taxon>
        <taxon>Actinomycetota</taxon>
        <taxon>Actinomycetes</taxon>
        <taxon>Micrococcales</taxon>
        <taxon>Micrococcaceae</taxon>
        <taxon>Arthrobacter</taxon>
    </lineage>
</organism>
<evidence type="ECO:0000313" key="5">
    <source>
        <dbReference type="Proteomes" id="UP001500752"/>
    </source>
</evidence>
<reference evidence="5" key="1">
    <citation type="journal article" date="2019" name="Int. J. Syst. Evol. Microbiol.">
        <title>The Global Catalogue of Microorganisms (GCM) 10K type strain sequencing project: providing services to taxonomists for standard genome sequencing and annotation.</title>
        <authorList>
            <consortium name="The Broad Institute Genomics Platform"/>
            <consortium name="The Broad Institute Genome Sequencing Center for Infectious Disease"/>
            <person name="Wu L."/>
            <person name="Ma J."/>
        </authorList>
    </citation>
    <scope>NUCLEOTIDE SEQUENCE [LARGE SCALE GENOMIC DNA]</scope>
    <source>
        <strain evidence="5">JCM 30742</strain>
    </source>
</reference>
<name>A0ABP7CXQ8_9MICC</name>
<sequence length="445" mass="47787">MGADALRKPRGAREVKAVEAAADRAFFILGGVAALWLAAVLLRDSLQWSRVWFLLVFWLVLAYLALPRLNRVLTRIYLPDYFVGRARTSDGLLGDPVNLALLGDADRIHCTMRRAGWTRADELGWTSSWRIVTATLLRKSYGSAPVSPLFLFGRQQDFAYEQEVDGSPGKRHHIRFWSCPPGWMLPGGIPVDWLAAGTYDRSVGLSLFTLQVTHKVAESIDAERDHVLASLQNAEPGVPIRTIRDFSTGYHSRNGGGDTIETDGNLPIVDLQPFPVPAGQPTEPGSRSARRPAPVVFGSLLVAGRGLAALALAGGVLAPGDRPLEVSLGLPSGMAEALEGLLVPATVVVAAFGAGELLLAWLIFNGRNWARITAMALSAAAIILQATAVLNGAALPGFGDNLVGFSLDVLLLIALSSQRARAFAHRRTRQPGGTLAQPSEPPRPR</sequence>
<accession>A0ABP7CXQ8</accession>
<dbReference type="Pfam" id="PF14067">
    <property type="entry name" value="LssY_C"/>
    <property type="match status" value="1"/>
</dbReference>
<feature type="transmembrane region" description="Helical" evidence="2">
    <location>
        <begin position="48"/>
        <end position="66"/>
    </location>
</feature>
<gene>
    <name evidence="4" type="ORF">GCM10023081_37450</name>
</gene>
<keyword evidence="2" id="KW-0472">Membrane</keyword>
<feature type="domain" description="LssY-like C-terminal" evidence="3">
    <location>
        <begin position="76"/>
        <end position="266"/>
    </location>
</feature>
<keyword evidence="2" id="KW-0812">Transmembrane</keyword>
<feature type="region of interest" description="Disordered" evidence="1">
    <location>
        <begin position="425"/>
        <end position="445"/>
    </location>
</feature>
<feature type="transmembrane region" description="Helical" evidence="2">
    <location>
        <begin position="295"/>
        <end position="320"/>
    </location>
</feature>
<dbReference type="RefSeq" id="WP_345153230.1">
    <property type="nucleotide sequence ID" value="NZ_BAABEO010000025.1"/>
</dbReference>
<comment type="caution">
    <text evidence="4">The sequence shown here is derived from an EMBL/GenBank/DDBJ whole genome shotgun (WGS) entry which is preliminary data.</text>
</comment>
<proteinExistence type="predicted"/>
<dbReference type="EMBL" id="BAABEO010000025">
    <property type="protein sequence ID" value="GAA3697002.1"/>
    <property type="molecule type" value="Genomic_DNA"/>
</dbReference>